<dbReference type="Gene3D" id="1.10.1040.10">
    <property type="entry name" value="N-(1-d-carboxylethyl)-l-norvaline Dehydrogenase, domain 2"/>
    <property type="match status" value="1"/>
</dbReference>
<organism evidence="3 4">
    <name type="scientific">Pigmentiphaga soli</name>
    <dbReference type="NCBI Taxonomy" id="1007095"/>
    <lineage>
        <taxon>Bacteria</taxon>
        <taxon>Pseudomonadati</taxon>
        <taxon>Pseudomonadota</taxon>
        <taxon>Betaproteobacteria</taxon>
        <taxon>Burkholderiales</taxon>
        <taxon>Alcaligenaceae</taxon>
        <taxon>Pigmentiphaga</taxon>
    </lineage>
</organism>
<evidence type="ECO:0000259" key="2">
    <source>
        <dbReference type="Pfam" id="PF09130"/>
    </source>
</evidence>
<dbReference type="SUPFAM" id="SSF48179">
    <property type="entry name" value="6-phosphogluconate dehydrogenase C-terminal domain-like"/>
    <property type="match status" value="1"/>
</dbReference>
<accession>A0ABP8GV75</accession>
<proteinExistence type="predicted"/>
<dbReference type="InterPro" id="IPR036291">
    <property type="entry name" value="NAD(P)-bd_dom_sf"/>
</dbReference>
<evidence type="ECO:0000313" key="3">
    <source>
        <dbReference type="EMBL" id="GAA4330369.1"/>
    </source>
</evidence>
<dbReference type="SUPFAM" id="SSF51735">
    <property type="entry name" value="NAD(P)-binding Rossmann-fold domains"/>
    <property type="match status" value="1"/>
</dbReference>
<protein>
    <submittedName>
        <fullName evidence="3">NAD(P)-dependent oxidoreductase</fullName>
    </submittedName>
</protein>
<dbReference type="EMBL" id="BAABFO010000007">
    <property type="protein sequence ID" value="GAA4330369.1"/>
    <property type="molecule type" value="Genomic_DNA"/>
</dbReference>
<dbReference type="InterPro" id="IPR013328">
    <property type="entry name" value="6PGD_dom2"/>
</dbReference>
<sequence>MSITVAIVAPGEMGSAIGRELRAGGARVLTSLQGRSAASAARVQKEGFEAVADDDALVAQADYLLSVVPPGSAVALAERFAPALARAARKPVYADCNAVSPGTAREIGRILAPSGCPFADGALFGGPTSGKPGIVLYASGPGAAAMTRLAEFGPKVRVMEGPVGAASGMKLSFAGINKGFTALGAFMILAATRAGCTAEVRQMLADTQPALLAYMEKFVPAMFPKAYRWEPEMREIAAYLGSEDPPAGEVFTAIARLYGRLAQDLAAGGQGEIADLARFCGAAVPGTAR</sequence>
<keyword evidence="4" id="KW-1185">Reference proteome</keyword>
<reference evidence="4" key="1">
    <citation type="journal article" date="2019" name="Int. J. Syst. Evol. Microbiol.">
        <title>The Global Catalogue of Microorganisms (GCM) 10K type strain sequencing project: providing services to taxonomists for standard genome sequencing and annotation.</title>
        <authorList>
            <consortium name="The Broad Institute Genomics Platform"/>
            <consortium name="The Broad Institute Genome Sequencing Center for Infectious Disease"/>
            <person name="Wu L."/>
            <person name="Ma J."/>
        </authorList>
    </citation>
    <scope>NUCLEOTIDE SEQUENCE [LARGE SCALE GENOMIC DNA]</scope>
    <source>
        <strain evidence="4">JCM 17666</strain>
    </source>
</reference>
<gene>
    <name evidence="3" type="ORF">GCM10023144_18000</name>
</gene>
<feature type="domain" description="6-phosphogluconate dehydrogenase NADP-binding" evidence="1">
    <location>
        <begin position="5"/>
        <end position="142"/>
    </location>
</feature>
<dbReference type="InterPro" id="IPR008927">
    <property type="entry name" value="6-PGluconate_DH-like_C_sf"/>
</dbReference>
<evidence type="ECO:0000259" key="1">
    <source>
        <dbReference type="Pfam" id="PF03446"/>
    </source>
</evidence>
<feature type="domain" description="Phosphogluconate dehydrogenase NAD-binding putative C-terminal" evidence="2">
    <location>
        <begin position="191"/>
        <end position="260"/>
    </location>
</feature>
<comment type="caution">
    <text evidence="3">The sequence shown here is derived from an EMBL/GenBank/DDBJ whole genome shotgun (WGS) entry which is preliminary data.</text>
</comment>
<dbReference type="Pfam" id="PF03446">
    <property type="entry name" value="NAD_binding_2"/>
    <property type="match status" value="1"/>
</dbReference>
<dbReference type="InterPro" id="IPR015814">
    <property type="entry name" value="Pgluconate_DH_NAD-bd_C"/>
</dbReference>
<dbReference type="InterPro" id="IPR006115">
    <property type="entry name" value="6PGDH_NADP-bd"/>
</dbReference>
<dbReference type="PANTHER" id="PTHR43580">
    <property type="entry name" value="OXIDOREDUCTASE GLYR1-RELATED"/>
    <property type="match status" value="1"/>
</dbReference>
<dbReference type="Proteomes" id="UP001501671">
    <property type="component" value="Unassembled WGS sequence"/>
</dbReference>
<name>A0ABP8GV75_9BURK</name>
<dbReference type="PANTHER" id="PTHR43580:SF2">
    <property type="entry name" value="CYTOKINE-LIKE NUCLEAR FACTOR N-PAC"/>
    <property type="match status" value="1"/>
</dbReference>
<dbReference type="RefSeq" id="WP_345248509.1">
    <property type="nucleotide sequence ID" value="NZ_BAABFO010000007.1"/>
</dbReference>
<dbReference type="Pfam" id="PF09130">
    <property type="entry name" value="DUF1932"/>
    <property type="match status" value="1"/>
</dbReference>
<dbReference type="InterPro" id="IPR051265">
    <property type="entry name" value="HIBADH-related_NP60_sf"/>
</dbReference>
<dbReference type="Gene3D" id="3.40.50.720">
    <property type="entry name" value="NAD(P)-binding Rossmann-like Domain"/>
    <property type="match status" value="1"/>
</dbReference>
<evidence type="ECO:0000313" key="4">
    <source>
        <dbReference type="Proteomes" id="UP001501671"/>
    </source>
</evidence>